<dbReference type="AlphaFoldDB" id="A0AAQ4DFI9"/>
<keyword evidence="1" id="KW-0472">Membrane</keyword>
<name>A0AAQ4DFI9_AMBAM</name>
<dbReference type="Proteomes" id="UP001321473">
    <property type="component" value="Unassembled WGS sequence"/>
</dbReference>
<feature type="transmembrane region" description="Helical" evidence="1">
    <location>
        <begin position="220"/>
        <end position="240"/>
    </location>
</feature>
<dbReference type="EMBL" id="JARKHS020031412">
    <property type="protein sequence ID" value="KAK8761229.1"/>
    <property type="molecule type" value="Genomic_DNA"/>
</dbReference>
<organism evidence="2 3">
    <name type="scientific">Amblyomma americanum</name>
    <name type="common">Lone star tick</name>
    <dbReference type="NCBI Taxonomy" id="6943"/>
    <lineage>
        <taxon>Eukaryota</taxon>
        <taxon>Metazoa</taxon>
        <taxon>Ecdysozoa</taxon>
        <taxon>Arthropoda</taxon>
        <taxon>Chelicerata</taxon>
        <taxon>Arachnida</taxon>
        <taxon>Acari</taxon>
        <taxon>Parasitiformes</taxon>
        <taxon>Ixodida</taxon>
        <taxon>Ixodoidea</taxon>
        <taxon>Ixodidae</taxon>
        <taxon>Amblyomminae</taxon>
        <taxon>Amblyomma</taxon>
    </lineage>
</organism>
<dbReference type="InterPro" id="IPR017853">
    <property type="entry name" value="GH"/>
</dbReference>
<keyword evidence="1" id="KW-1133">Transmembrane helix</keyword>
<dbReference type="SUPFAM" id="SSF51445">
    <property type="entry name" value="(Trans)glycosidases"/>
    <property type="match status" value="1"/>
</dbReference>
<keyword evidence="3" id="KW-1185">Reference proteome</keyword>
<comment type="caution">
    <text evidence="2">The sequence shown here is derived from an EMBL/GenBank/DDBJ whole genome shotgun (WGS) entry which is preliminary data.</text>
</comment>
<dbReference type="Gene3D" id="3.20.20.80">
    <property type="entry name" value="Glycosidases"/>
    <property type="match status" value="1"/>
</dbReference>
<sequence length="582" mass="64247">MPQMYGEEGFRQHQEAPRVRQAAEGPGLLGRVSAAPGAAVGYDGGITEVQIGVDDSRYVARRLRRGESASSLSSDAYRRNPPGCFITAWAFCLVSVATLTVPVVFFLLPLIRASFFVATTHDPAFSTPATSLPPAPTLSTLSTTMKTVVVTPVTTNTSQGISQDCLKLSPGVPGAEDLTDIALIPDKKGLDPAPSSVDGGKNQPVYCIYNVTRFRRPAGYYFLPFHIPFALCPHIVYWSWCLPGGNLSSRAKNFDENYGLAVIKKAAQDQTETVDVLLTLGGYAEDSADFYRVQNDYKARQRLVHGVYKAYRLYELSGITLHWVPNDPCDPMHGGSVPRLGEFIENLQLLASLNVGASKFNVTAIVDTQDSIQMEFFRAHQSHLNLTFFTTHHLLPENNFDEYCEHSVPVFASQLARLRGFFPEPQPKGNTAPSEQRKGLCVSMSLALYARKGFRLEEPTPPQLVSRMPGYMALFEVCDSKLNFSDVLGAIPGCVFGKTSGSLLNVTFAFDDITTLRAKMAVLGNGTELCVLLYDVDWDNYRQQCRAGIGSRYLMLQHFYSARIDKSNFNVTHFVPRVTFHS</sequence>
<evidence type="ECO:0008006" key="4">
    <source>
        <dbReference type="Google" id="ProtNLM"/>
    </source>
</evidence>
<accession>A0AAQ4DFI9</accession>
<reference evidence="2 3" key="1">
    <citation type="journal article" date="2023" name="Arcadia Sci">
        <title>De novo assembly of a long-read Amblyomma americanum tick genome.</title>
        <authorList>
            <person name="Chou S."/>
            <person name="Poskanzer K.E."/>
            <person name="Rollins M."/>
            <person name="Thuy-Boun P.S."/>
        </authorList>
    </citation>
    <scope>NUCLEOTIDE SEQUENCE [LARGE SCALE GENOMIC DNA]</scope>
    <source>
        <strain evidence="2">F_SG_1</strain>
        <tissue evidence="2">Salivary glands</tissue>
    </source>
</reference>
<protein>
    <recommendedName>
        <fullName evidence="4">Chitinase</fullName>
    </recommendedName>
</protein>
<evidence type="ECO:0000313" key="2">
    <source>
        <dbReference type="EMBL" id="KAK8761229.1"/>
    </source>
</evidence>
<evidence type="ECO:0000313" key="3">
    <source>
        <dbReference type="Proteomes" id="UP001321473"/>
    </source>
</evidence>
<feature type="transmembrane region" description="Helical" evidence="1">
    <location>
        <begin position="86"/>
        <end position="108"/>
    </location>
</feature>
<keyword evidence="1" id="KW-0812">Transmembrane</keyword>
<proteinExistence type="predicted"/>
<gene>
    <name evidence="2" type="ORF">V5799_027504</name>
</gene>
<evidence type="ECO:0000256" key="1">
    <source>
        <dbReference type="SAM" id="Phobius"/>
    </source>
</evidence>